<keyword evidence="1" id="KW-0812">Transmembrane</keyword>
<keyword evidence="1" id="KW-1133">Transmembrane helix</keyword>
<keyword evidence="3" id="KW-1185">Reference proteome</keyword>
<dbReference type="AlphaFoldDB" id="A0A5B7IF90"/>
<dbReference type="Proteomes" id="UP000324222">
    <property type="component" value="Unassembled WGS sequence"/>
</dbReference>
<evidence type="ECO:0000313" key="3">
    <source>
        <dbReference type="Proteomes" id="UP000324222"/>
    </source>
</evidence>
<keyword evidence="1" id="KW-0472">Membrane</keyword>
<sequence>MTVHCSRIKQKALRISTKEGQSESGSSTWTTQPGKTRRQWCLRECFIPRMRLSYVYLRHLAVPLSLCPLVFGPLTSVICEVICDGSRVKAYNNNSYCSTFFSLLLSSFFFSYMLSLIFYYNAGIPHN</sequence>
<accession>A0A5B7IF90</accession>
<protein>
    <submittedName>
        <fullName evidence="2">Uncharacterized protein</fullName>
    </submittedName>
</protein>
<organism evidence="2 3">
    <name type="scientific">Portunus trituberculatus</name>
    <name type="common">Swimming crab</name>
    <name type="synonym">Neptunus trituberculatus</name>
    <dbReference type="NCBI Taxonomy" id="210409"/>
    <lineage>
        <taxon>Eukaryota</taxon>
        <taxon>Metazoa</taxon>
        <taxon>Ecdysozoa</taxon>
        <taxon>Arthropoda</taxon>
        <taxon>Crustacea</taxon>
        <taxon>Multicrustacea</taxon>
        <taxon>Malacostraca</taxon>
        <taxon>Eumalacostraca</taxon>
        <taxon>Eucarida</taxon>
        <taxon>Decapoda</taxon>
        <taxon>Pleocyemata</taxon>
        <taxon>Brachyura</taxon>
        <taxon>Eubrachyura</taxon>
        <taxon>Portunoidea</taxon>
        <taxon>Portunidae</taxon>
        <taxon>Portuninae</taxon>
        <taxon>Portunus</taxon>
    </lineage>
</organism>
<comment type="caution">
    <text evidence="2">The sequence shown here is derived from an EMBL/GenBank/DDBJ whole genome shotgun (WGS) entry which is preliminary data.</text>
</comment>
<gene>
    <name evidence="2" type="ORF">E2C01_077751</name>
</gene>
<evidence type="ECO:0000313" key="2">
    <source>
        <dbReference type="EMBL" id="MPC83060.1"/>
    </source>
</evidence>
<proteinExistence type="predicted"/>
<feature type="transmembrane region" description="Helical" evidence="1">
    <location>
        <begin position="95"/>
        <end position="120"/>
    </location>
</feature>
<evidence type="ECO:0000256" key="1">
    <source>
        <dbReference type="SAM" id="Phobius"/>
    </source>
</evidence>
<reference evidence="2 3" key="1">
    <citation type="submission" date="2019-05" db="EMBL/GenBank/DDBJ databases">
        <title>Another draft genome of Portunus trituberculatus and its Hox gene families provides insights of decapod evolution.</title>
        <authorList>
            <person name="Jeong J.-H."/>
            <person name="Song I."/>
            <person name="Kim S."/>
            <person name="Choi T."/>
            <person name="Kim D."/>
            <person name="Ryu S."/>
            <person name="Kim W."/>
        </authorList>
    </citation>
    <scope>NUCLEOTIDE SEQUENCE [LARGE SCALE GENOMIC DNA]</scope>
    <source>
        <tissue evidence="2">Muscle</tissue>
    </source>
</reference>
<dbReference type="EMBL" id="VSRR010061384">
    <property type="protein sequence ID" value="MPC83060.1"/>
    <property type="molecule type" value="Genomic_DNA"/>
</dbReference>
<name>A0A5B7IF90_PORTR</name>
<feature type="transmembrane region" description="Helical" evidence="1">
    <location>
        <begin position="60"/>
        <end position="83"/>
    </location>
</feature>